<feature type="non-terminal residue" evidence="1">
    <location>
        <position position="1"/>
    </location>
</feature>
<dbReference type="AlphaFoldDB" id="A0A0G0ZHX1"/>
<dbReference type="PANTHER" id="PTHR43649:SF12">
    <property type="entry name" value="DIACETYLCHITOBIOSE BINDING PROTEIN DASA"/>
    <property type="match status" value="1"/>
</dbReference>
<name>A0A0G0ZHX1_9BACT</name>
<sequence>FLITAGLGCKGLSADEQEAIKPITLDYWRVYDDSDSFADIITAYNALHPNVTINYKKLRPEEFETELINALAEDRGPDMFSIQNTWITAYQSKILPMPASVRVVSQHTEGTYQKKLVVDISNVPTPTAKQIQDAYVGAVAADVIRPEINAQGQSVKTIWGLPLAVDTLVLYYNKTMLDAAGIAEPPKNWEDFQKAVKSLSKISPENKILQSGVALGTSKNVLRSADILALLMMQNGTIMAGENNYPTFNLMPQEVKLPTTPAAQALQFYTDFANSTKEVYSWNAEMPESLDAFVRGQTAFFFGYAYHLPFIRARAPKLNFNIVSVPQVNSQAPVNFASYWVETVSKKTAHPNESWDFILFSSKAENVVKYLEKVKKPTALRALIAGQKEDPDLQAFASEILTAKSWYLGKDTAKADAYFTGMIDDVFKPEALNDAGIYQKAVNNAAVKVGQTM</sequence>
<comment type="caution">
    <text evidence="1">The sequence shown here is derived from an EMBL/GenBank/DDBJ whole genome shotgun (WGS) entry which is preliminary data.</text>
</comment>
<dbReference type="Pfam" id="PF01547">
    <property type="entry name" value="SBP_bac_1"/>
    <property type="match status" value="1"/>
</dbReference>
<dbReference type="Proteomes" id="UP000034299">
    <property type="component" value="Unassembled WGS sequence"/>
</dbReference>
<dbReference type="Gene3D" id="3.40.190.10">
    <property type="entry name" value="Periplasmic binding protein-like II"/>
    <property type="match status" value="1"/>
</dbReference>
<dbReference type="SUPFAM" id="SSF53850">
    <property type="entry name" value="Periplasmic binding protein-like II"/>
    <property type="match status" value="1"/>
</dbReference>
<organism evidence="1 2">
    <name type="scientific">Candidatus Magasanikbacteria bacterium GW2011_GWA2_41_55</name>
    <dbReference type="NCBI Taxonomy" id="1619038"/>
    <lineage>
        <taxon>Bacteria</taxon>
        <taxon>Candidatus Magasanikiibacteriota</taxon>
    </lineage>
</organism>
<dbReference type="EMBL" id="LCBP01000030">
    <property type="protein sequence ID" value="KKS12593.1"/>
    <property type="molecule type" value="Genomic_DNA"/>
</dbReference>
<accession>A0A0G0ZHX1</accession>
<protein>
    <submittedName>
        <fullName evidence="1">Extracellular solute-binding protein family 1</fullName>
    </submittedName>
</protein>
<reference evidence="1 2" key="1">
    <citation type="journal article" date="2015" name="Nature">
        <title>rRNA introns, odd ribosomes, and small enigmatic genomes across a large radiation of phyla.</title>
        <authorList>
            <person name="Brown C.T."/>
            <person name="Hug L.A."/>
            <person name="Thomas B.C."/>
            <person name="Sharon I."/>
            <person name="Castelle C.J."/>
            <person name="Singh A."/>
            <person name="Wilkins M.J."/>
            <person name="Williams K.H."/>
            <person name="Banfield J.F."/>
        </authorList>
    </citation>
    <scope>NUCLEOTIDE SEQUENCE [LARGE SCALE GENOMIC DNA]</scope>
</reference>
<gene>
    <name evidence="1" type="ORF">UU69_C0030G0015</name>
</gene>
<dbReference type="InterPro" id="IPR006059">
    <property type="entry name" value="SBP"/>
</dbReference>
<dbReference type="InterPro" id="IPR050490">
    <property type="entry name" value="Bact_solute-bd_prot1"/>
</dbReference>
<evidence type="ECO:0000313" key="2">
    <source>
        <dbReference type="Proteomes" id="UP000034299"/>
    </source>
</evidence>
<dbReference type="PANTHER" id="PTHR43649">
    <property type="entry name" value="ARABINOSE-BINDING PROTEIN-RELATED"/>
    <property type="match status" value="1"/>
</dbReference>
<evidence type="ECO:0000313" key="1">
    <source>
        <dbReference type="EMBL" id="KKS12593.1"/>
    </source>
</evidence>
<proteinExistence type="predicted"/>